<evidence type="ECO:0000313" key="3">
    <source>
        <dbReference type="Proteomes" id="UP001597097"/>
    </source>
</evidence>
<organism evidence="2 3">
    <name type="scientific">Nonomuraea guangzhouensis</name>
    <dbReference type="NCBI Taxonomy" id="1291555"/>
    <lineage>
        <taxon>Bacteria</taxon>
        <taxon>Bacillati</taxon>
        <taxon>Actinomycetota</taxon>
        <taxon>Actinomycetes</taxon>
        <taxon>Streptosporangiales</taxon>
        <taxon>Streptosporangiaceae</taxon>
        <taxon>Nonomuraea</taxon>
    </lineage>
</organism>
<protein>
    <submittedName>
        <fullName evidence="2">DUF4231 domain-containing protein</fullName>
    </submittedName>
</protein>
<feature type="transmembrane region" description="Helical" evidence="1">
    <location>
        <begin position="36"/>
        <end position="58"/>
    </location>
</feature>
<gene>
    <name evidence="2" type="ORF">ACFSJ0_32905</name>
</gene>
<comment type="caution">
    <text evidence="2">The sequence shown here is derived from an EMBL/GenBank/DDBJ whole genome shotgun (WGS) entry which is preliminary data.</text>
</comment>
<proteinExistence type="predicted"/>
<dbReference type="Proteomes" id="UP001597097">
    <property type="component" value="Unassembled WGS sequence"/>
</dbReference>
<reference evidence="3" key="1">
    <citation type="journal article" date="2019" name="Int. J. Syst. Evol. Microbiol.">
        <title>The Global Catalogue of Microorganisms (GCM) 10K type strain sequencing project: providing services to taxonomists for standard genome sequencing and annotation.</title>
        <authorList>
            <consortium name="The Broad Institute Genomics Platform"/>
            <consortium name="The Broad Institute Genome Sequencing Center for Infectious Disease"/>
            <person name="Wu L."/>
            <person name="Ma J."/>
        </authorList>
    </citation>
    <scope>NUCLEOTIDE SEQUENCE [LARGE SCALE GENOMIC DNA]</scope>
    <source>
        <strain evidence="3">CGMCC 1.15399</strain>
    </source>
</reference>
<keyword evidence="1" id="KW-0812">Transmembrane</keyword>
<dbReference type="Pfam" id="PF14015">
    <property type="entry name" value="DUF4231"/>
    <property type="match status" value="1"/>
</dbReference>
<feature type="transmembrane region" description="Helical" evidence="1">
    <location>
        <begin position="64"/>
        <end position="82"/>
    </location>
</feature>
<dbReference type="RefSeq" id="WP_219535621.1">
    <property type="nucleotide sequence ID" value="NZ_JAHKRM010000026.1"/>
</dbReference>
<keyword evidence="1" id="KW-1133">Transmembrane helix</keyword>
<accession>A0ABW4GH30</accession>
<dbReference type="EMBL" id="JBHUCM010000031">
    <property type="protein sequence ID" value="MFD1541889.1"/>
    <property type="molecule type" value="Genomic_DNA"/>
</dbReference>
<dbReference type="NCBIfam" id="NF033634">
    <property type="entry name" value="SLATT_1"/>
    <property type="match status" value="1"/>
</dbReference>
<dbReference type="InterPro" id="IPR025325">
    <property type="entry name" value="DUF4231"/>
</dbReference>
<keyword evidence="3" id="KW-1185">Reference proteome</keyword>
<sequence length="151" mass="16955">MAETSSEDTPGTGYALGLADSSYEWYRRAAIKARSYFRLSETLQLLISATIPVVAVLVPGDARVPAVLGAVLMVLTGLRSVFHWHDDYIRFSIARETVEAERRLYLTRSVPYHDDSTRDQRLASMITMIERQEMDAWTKIASPVSESKSTP</sequence>
<evidence type="ECO:0000313" key="2">
    <source>
        <dbReference type="EMBL" id="MFD1541889.1"/>
    </source>
</evidence>
<evidence type="ECO:0000256" key="1">
    <source>
        <dbReference type="SAM" id="Phobius"/>
    </source>
</evidence>
<name>A0ABW4GH30_9ACTN</name>
<keyword evidence="1" id="KW-0472">Membrane</keyword>